<gene>
    <name evidence="2" type="ORF">CYMTET_36325</name>
</gene>
<evidence type="ECO:0000313" key="2">
    <source>
        <dbReference type="EMBL" id="KAK3254459.1"/>
    </source>
</evidence>
<keyword evidence="3" id="KW-1185">Reference proteome</keyword>
<reference evidence="2 3" key="1">
    <citation type="journal article" date="2015" name="Genome Biol. Evol.">
        <title>Comparative Genomics of a Bacterivorous Green Alga Reveals Evolutionary Causalities and Consequences of Phago-Mixotrophic Mode of Nutrition.</title>
        <authorList>
            <person name="Burns J.A."/>
            <person name="Paasch A."/>
            <person name="Narechania A."/>
            <person name="Kim E."/>
        </authorList>
    </citation>
    <scope>NUCLEOTIDE SEQUENCE [LARGE SCALE GENOMIC DNA]</scope>
    <source>
        <strain evidence="2 3">PLY_AMNH</strain>
    </source>
</reference>
<name>A0AAE0CHP8_9CHLO</name>
<dbReference type="AlphaFoldDB" id="A0AAE0CHP8"/>
<dbReference type="EMBL" id="LGRX02023562">
    <property type="protein sequence ID" value="KAK3254459.1"/>
    <property type="molecule type" value="Genomic_DNA"/>
</dbReference>
<proteinExistence type="predicted"/>
<feature type="compositionally biased region" description="Polar residues" evidence="1">
    <location>
        <begin position="48"/>
        <end position="61"/>
    </location>
</feature>
<accession>A0AAE0CHP8</accession>
<comment type="caution">
    <text evidence="2">The sequence shown here is derived from an EMBL/GenBank/DDBJ whole genome shotgun (WGS) entry which is preliminary data.</text>
</comment>
<evidence type="ECO:0000256" key="1">
    <source>
        <dbReference type="SAM" id="MobiDB-lite"/>
    </source>
</evidence>
<feature type="region of interest" description="Disordered" evidence="1">
    <location>
        <begin position="41"/>
        <end position="62"/>
    </location>
</feature>
<sequence>METCDNGTDFEAQRAKKIAENKRRMLELGLLSLAADLKPAKREKCTPKTPTQMPETQQPARQSARCLPHPVRAIFLPLHVATLDLDSPSNKTIPRVACTSTSSWFTNDVIAAGKREDFRSAWCGEKVLVTVAGVFEQVHPSKDLLLSWNAFHLATVKMDSL</sequence>
<evidence type="ECO:0000313" key="3">
    <source>
        <dbReference type="Proteomes" id="UP001190700"/>
    </source>
</evidence>
<protein>
    <submittedName>
        <fullName evidence="2">Uncharacterized protein</fullName>
    </submittedName>
</protein>
<dbReference type="Proteomes" id="UP001190700">
    <property type="component" value="Unassembled WGS sequence"/>
</dbReference>
<organism evidence="2 3">
    <name type="scientific">Cymbomonas tetramitiformis</name>
    <dbReference type="NCBI Taxonomy" id="36881"/>
    <lineage>
        <taxon>Eukaryota</taxon>
        <taxon>Viridiplantae</taxon>
        <taxon>Chlorophyta</taxon>
        <taxon>Pyramimonadophyceae</taxon>
        <taxon>Pyramimonadales</taxon>
        <taxon>Pyramimonadaceae</taxon>
        <taxon>Cymbomonas</taxon>
    </lineage>
</organism>